<dbReference type="InterPro" id="IPR024977">
    <property type="entry name" value="Apc4-like_WD40_dom"/>
</dbReference>
<evidence type="ECO:0000256" key="2">
    <source>
        <dbReference type="ARBA" id="ARBA00022737"/>
    </source>
</evidence>
<evidence type="ECO:0000259" key="5">
    <source>
        <dbReference type="Pfam" id="PF12894"/>
    </source>
</evidence>
<reference evidence="6" key="3">
    <citation type="submission" date="2025-09" db="UniProtKB">
        <authorList>
            <consortium name="Ensembl"/>
        </authorList>
    </citation>
    <scope>IDENTIFICATION</scope>
</reference>
<dbReference type="InterPro" id="IPR019775">
    <property type="entry name" value="WD40_repeat_CS"/>
</dbReference>
<dbReference type="PROSITE" id="PS50294">
    <property type="entry name" value="WD_REPEATS_REGION"/>
    <property type="match status" value="1"/>
</dbReference>
<feature type="domain" description="Anaphase-promoting complex subunit 4-like WD40" evidence="5">
    <location>
        <begin position="268"/>
        <end position="319"/>
    </location>
</feature>
<dbReference type="GO" id="GO:0005680">
    <property type="term" value="C:anaphase-promoting complex"/>
    <property type="evidence" value="ECO:0007669"/>
    <property type="project" value="TreeGrafter"/>
</dbReference>
<gene>
    <name evidence="6" type="primary">CDC20B</name>
</gene>
<dbReference type="Gene3D" id="2.130.10.10">
    <property type="entry name" value="YVTN repeat-like/Quinoprotein amine dehydrogenase"/>
    <property type="match status" value="2"/>
</dbReference>
<feature type="region of interest" description="Disordered" evidence="4">
    <location>
        <begin position="110"/>
        <end position="138"/>
    </location>
</feature>
<dbReference type="GO" id="GO:1905786">
    <property type="term" value="P:positive regulation of anaphase-promoting complex-dependent catabolic process"/>
    <property type="evidence" value="ECO:0007669"/>
    <property type="project" value="TreeGrafter"/>
</dbReference>
<dbReference type="Pfam" id="PF12894">
    <property type="entry name" value="ANAPC4_WD40"/>
    <property type="match status" value="1"/>
</dbReference>
<proteinExistence type="predicted"/>
<feature type="compositionally biased region" description="Polar residues" evidence="4">
    <location>
        <begin position="126"/>
        <end position="137"/>
    </location>
</feature>
<organism evidence="6 7">
    <name type="scientific">Bos mutus grunniens</name>
    <name type="common">Wild yak</name>
    <name type="synonym">Bos grunniens</name>
    <dbReference type="NCBI Taxonomy" id="30521"/>
    <lineage>
        <taxon>Eukaryota</taxon>
        <taxon>Metazoa</taxon>
        <taxon>Chordata</taxon>
        <taxon>Craniata</taxon>
        <taxon>Vertebrata</taxon>
        <taxon>Euteleostomi</taxon>
        <taxon>Mammalia</taxon>
        <taxon>Eutheria</taxon>
        <taxon>Laurasiatheria</taxon>
        <taxon>Artiodactyla</taxon>
        <taxon>Ruminantia</taxon>
        <taxon>Pecora</taxon>
        <taxon>Bovidae</taxon>
        <taxon>Bovinae</taxon>
        <taxon>Bos</taxon>
    </lineage>
</organism>
<keyword evidence="1 3" id="KW-0853">WD repeat</keyword>
<dbReference type="InterPro" id="IPR015943">
    <property type="entry name" value="WD40/YVTN_repeat-like_dom_sf"/>
</dbReference>
<protein>
    <submittedName>
        <fullName evidence="6">Cell division cycle 20B</fullName>
    </submittedName>
</protein>
<evidence type="ECO:0000256" key="1">
    <source>
        <dbReference type="ARBA" id="ARBA00022574"/>
    </source>
</evidence>
<sequence length="471" mass="52782">MEWKLERAARRRVRTEEEILWEDVMRVLDKDMKQRRGQVSPKVFNVVNTTYSNFTSNLAKRLSAEVPVVSSPITTRWRQSQAGDVTALSFGEEHSTADLPETVLKMTPEKETLTPGSYKEPLKTPNKGSSGTNNSAFQFGKAPHALNRGWKDKVASKDPKCLNQLFSTQNVAQQVNGSMQFCERSQCTWKGCRDGVRDGYFQRFSDINYSILQPEVKIHLTGLRNDYYLNILDWNFQNLIAIALGSSVYIWNGDNHNRIENMYFSLPCNYVSSVSWMTEGTCLAVGTSEGEIQLWDVVTKKRLRNMLGHLSVVGALSWNHYILSSGSRLGRVYHHDVRVAQHHVGTLQHTQAVCGLKWAPGRLLSSGCSDGLLTIWPYDPGANAQGPPLKVIHQSTAVKICSLTWLPKTKEIATGQGSPKNDVTMWTCPGLARSRGFFDHRGRVLHLALSPDQMRVFSAAADGTACIWNCC</sequence>
<accession>A0A8B9YB03</accession>
<dbReference type="InterPro" id="IPR036322">
    <property type="entry name" value="WD40_repeat_dom_sf"/>
</dbReference>
<dbReference type="PROSITE" id="PS00678">
    <property type="entry name" value="WD_REPEATS_1"/>
    <property type="match status" value="1"/>
</dbReference>
<dbReference type="PANTHER" id="PTHR19918:SF4">
    <property type="entry name" value="CELL DIVISION CYCLE PROTEIN 20 HOMOLOG B"/>
    <property type="match status" value="1"/>
</dbReference>
<evidence type="ECO:0000313" key="6">
    <source>
        <dbReference type="Ensembl" id="ENSBGRP00000034179.1"/>
    </source>
</evidence>
<dbReference type="GeneTree" id="ENSGT00950000183104"/>
<evidence type="ECO:0000256" key="3">
    <source>
        <dbReference type="PROSITE-ProRule" id="PRU00221"/>
    </source>
</evidence>
<keyword evidence="2" id="KW-0677">Repeat</keyword>
<dbReference type="AlphaFoldDB" id="A0A8B9YB03"/>
<dbReference type="PANTHER" id="PTHR19918">
    <property type="entry name" value="CELL DIVISION CYCLE 20 CDC20 FIZZY -RELATED"/>
    <property type="match status" value="1"/>
</dbReference>
<dbReference type="GO" id="GO:0031145">
    <property type="term" value="P:anaphase-promoting complex-dependent catabolic process"/>
    <property type="evidence" value="ECO:0007669"/>
    <property type="project" value="TreeGrafter"/>
</dbReference>
<dbReference type="Ensembl" id="ENSBGRT00000039516.1">
    <property type="protein sequence ID" value="ENSBGRP00000034179.1"/>
    <property type="gene ID" value="ENSBGRG00000021354.1"/>
</dbReference>
<evidence type="ECO:0000256" key="4">
    <source>
        <dbReference type="SAM" id="MobiDB-lite"/>
    </source>
</evidence>
<dbReference type="Proteomes" id="UP000694520">
    <property type="component" value="Chromosome 23"/>
</dbReference>
<dbReference type="SUPFAM" id="SSF50978">
    <property type="entry name" value="WD40 repeat-like"/>
    <property type="match status" value="1"/>
</dbReference>
<dbReference type="GO" id="GO:0010997">
    <property type="term" value="F:anaphase-promoting complex binding"/>
    <property type="evidence" value="ECO:0007669"/>
    <property type="project" value="InterPro"/>
</dbReference>
<reference evidence="6" key="1">
    <citation type="submission" date="2019-05" db="EMBL/GenBank/DDBJ databases">
        <authorList>
            <person name="Zhang S."/>
            <person name="Liu J."/>
        </authorList>
    </citation>
    <scope>NUCLEOTIDE SEQUENCE [LARGE SCALE GENOMIC DNA]</scope>
</reference>
<feature type="repeat" description="WD" evidence="3">
    <location>
        <begin position="271"/>
        <end position="305"/>
    </location>
</feature>
<dbReference type="Pfam" id="PF00400">
    <property type="entry name" value="WD40"/>
    <property type="match status" value="2"/>
</dbReference>
<dbReference type="SMART" id="SM00320">
    <property type="entry name" value="WD40"/>
    <property type="match status" value="5"/>
</dbReference>
<keyword evidence="7" id="KW-1185">Reference proteome</keyword>
<evidence type="ECO:0000313" key="7">
    <source>
        <dbReference type="Proteomes" id="UP000694520"/>
    </source>
</evidence>
<reference evidence="6" key="2">
    <citation type="submission" date="2025-08" db="UniProtKB">
        <authorList>
            <consortium name="Ensembl"/>
        </authorList>
    </citation>
    <scope>IDENTIFICATION</scope>
</reference>
<dbReference type="InterPro" id="IPR033010">
    <property type="entry name" value="Cdc20/Fizzy"/>
</dbReference>
<name>A0A8B9YB03_BOSMU</name>
<dbReference type="InterPro" id="IPR001680">
    <property type="entry name" value="WD40_rpt"/>
</dbReference>
<dbReference type="GO" id="GO:1990757">
    <property type="term" value="F:ubiquitin ligase activator activity"/>
    <property type="evidence" value="ECO:0007669"/>
    <property type="project" value="TreeGrafter"/>
</dbReference>
<dbReference type="PROSITE" id="PS50082">
    <property type="entry name" value="WD_REPEATS_2"/>
    <property type="match status" value="2"/>
</dbReference>
<feature type="repeat" description="WD" evidence="3">
    <location>
        <begin position="437"/>
        <end position="471"/>
    </location>
</feature>